<evidence type="ECO:0000259" key="18">
    <source>
        <dbReference type="SMART" id="SM00331"/>
    </source>
</evidence>
<evidence type="ECO:0000256" key="2">
    <source>
        <dbReference type="ARBA" id="ARBA00022553"/>
    </source>
</evidence>
<feature type="domain" description="PPM-type phosphatase" evidence="18">
    <location>
        <begin position="486"/>
        <end position="724"/>
    </location>
</feature>
<proteinExistence type="predicted"/>
<dbReference type="CDD" id="cd00130">
    <property type="entry name" value="PAS"/>
    <property type="match status" value="1"/>
</dbReference>
<organism evidence="19 20">
    <name type="scientific">Streptomyces showdoensis</name>
    <dbReference type="NCBI Taxonomy" id="68268"/>
    <lineage>
        <taxon>Bacteria</taxon>
        <taxon>Bacillati</taxon>
        <taxon>Actinomycetota</taxon>
        <taxon>Actinomycetes</taxon>
        <taxon>Kitasatosporales</taxon>
        <taxon>Streptomycetaceae</taxon>
        <taxon>Streptomyces</taxon>
    </lineage>
</organism>
<comment type="function">
    <text evidence="13">Primarily acts as an independent SigF regulator that is sensitive to the osmosensory signal, mediating the cross talk of PknD with the SigF regulon. Possesses both phosphatase and kinase activities. The kinase domain functions as a classic anti-sigma factor-like kinase to phosphorylate the anti-anti-sigma factor domain at the canonical regulatory site, and the phosphatase domain antagonizes this activity.</text>
</comment>
<dbReference type="EC" id="3.1.3.16" evidence="1"/>
<keyword evidence="6 19" id="KW-0418">Kinase</keyword>
<dbReference type="Pfam" id="PF13581">
    <property type="entry name" value="HATPase_c_2"/>
    <property type="match status" value="1"/>
</dbReference>
<evidence type="ECO:0000313" key="19">
    <source>
        <dbReference type="EMBL" id="KKZ73182.1"/>
    </source>
</evidence>
<sequence>MSDALLPDDGLPPFTEDGAAALIDSRGRIDGWTPEAGALLGRSAAAVVGTSARSLLAEPAAWPGLVAAYARGARRGDAVLRTGQGAELPVVFQAFDLAGDREPAGCLVLATPAARAVRRHQDRAFVRELFLQDRVGLAVFDAGLRLLRTNTHLLPYTGVPADLRGRRLGDFLWPGDADAIEEKLRQVLRTGTPLMGVEEVLRTLDDPRGGVIISISAFRLQSPDGQVLGLTALFTDVTELRRSTERLALLHRATASVGRSLSVTDTGRELAAALVPGLGDLAVVELADGVVYGEEPVPDREGRLLLRRTAVAGRLADASGDDGEVPGDDGESGTEGPDGPEARGGGGEGGIGARSDGGIGARSDGGGPRTPAGAGNPADPGAVLAVVPADGGAGTGPAVDAPAVGGYPLTMTAPLRARGMVLGRVSVGRHADRGPYQAPDQDLLREIAGRAGLALDNARRFTREHRAAVGLQRSMLPPTQSETPAASTSAVYLPAGTATGVGGDWFDVIPLSSARVALVVGDVVGHGLAATATMGRLRTAVRTLADLDLEPDELMAHLDDLVSQLAAYPEEPGDAADEGEPDDDGWRDRHATSPTGATCVYAIYDPISRRCAVASAGHPPPVVADPAGKVTYLPVDPGPPLGVGGLPFETTEVDLAPGSVLALYTDGLIEGRDGDMDVGMAELAARLARPAALAGPLRELGREIVTGRPVVGLADDVTLLLARTRTVPPEDAAAWPVEADPAAVGRVREAAAAQLRAWDLDELVFTTELVLSELVTNAIRYAGGPVEVRLIRAGRLVCEVSDPSATHPRMRRAQLTDEGGRGLYLVAQLTTRWGSRYSRRGKTIWAEQELPR</sequence>
<feature type="compositionally biased region" description="Low complexity" evidence="16">
    <location>
        <begin position="371"/>
        <end position="382"/>
    </location>
</feature>
<dbReference type="SUPFAM" id="SSF81606">
    <property type="entry name" value="PP2C-like"/>
    <property type="match status" value="1"/>
</dbReference>
<dbReference type="Pfam" id="PF08448">
    <property type="entry name" value="PAS_4"/>
    <property type="match status" value="1"/>
</dbReference>
<dbReference type="InterPro" id="IPR001932">
    <property type="entry name" value="PPM-type_phosphatase-like_dom"/>
</dbReference>
<dbReference type="SUPFAM" id="SSF55781">
    <property type="entry name" value="GAF domain-like"/>
    <property type="match status" value="1"/>
</dbReference>
<dbReference type="InterPro" id="IPR000014">
    <property type="entry name" value="PAS"/>
</dbReference>
<evidence type="ECO:0000256" key="7">
    <source>
        <dbReference type="ARBA" id="ARBA00022801"/>
    </source>
</evidence>
<feature type="compositionally biased region" description="Gly residues" evidence="16">
    <location>
        <begin position="342"/>
        <end position="368"/>
    </location>
</feature>
<comment type="caution">
    <text evidence="19">The sequence shown here is derived from an EMBL/GenBank/DDBJ whole genome shotgun (WGS) entry which is preliminary data.</text>
</comment>
<evidence type="ECO:0000256" key="3">
    <source>
        <dbReference type="ARBA" id="ARBA00022679"/>
    </source>
</evidence>
<dbReference type="Gene3D" id="3.60.40.10">
    <property type="entry name" value="PPM-type phosphatase domain"/>
    <property type="match status" value="1"/>
</dbReference>
<dbReference type="GO" id="GO:0016301">
    <property type="term" value="F:kinase activity"/>
    <property type="evidence" value="ECO:0007669"/>
    <property type="project" value="UniProtKB-KW"/>
</dbReference>
<dbReference type="AlphaFoldDB" id="A0A2P2GNW7"/>
<dbReference type="InterPro" id="IPR029016">
    <property type="entry name" value="GAF-like_dom_sf"/>
</dbReference>
<dbReference type="SMART" id="SM00091">
    <property type="entry name" value="PAS"/>
    <property type="match status" value="2"/>
</dbReference>
<dbReference type="InterPro" id="IPR013656">
    <property type="entry name" value="PAS_4"/>
</dbReference>
<dbReference type="InterPro" id="IPR052016">
    <property type="entry name" value="Bact_Sigma-Reg"/>
</dbReference>
<dbReference type="SUPFAM" id="SSF55874">
    <property type="entry name" value="ATPase domain of HSP90 chaperone/DNA topoisomerase II/histidine kinase"/>
    <property type="match status" value="1"/>
</dbReference>
<dbReference type="RefSeq" id="WP_046908162.1">
    <property type="nucleotide sequence ID" value="NZ_BAAAXG010000004.1"/>
</dbReference>
<dbReference type="FunFam" id="3.30.565.10:FF:000028">
    <property type="entry name" value="PAS sensor protein"/>
    <property type="match status" value="1"/>
</dbReference>
<keyword evidence="10" id="KW-0904">Protein phosphatase</keyword>
<evidence type="ECO:0000256" key="16">
    <source>
        <dbReference type="SAM" id="MobiDB-lite"/>
    </source>
</evidence>
<evidence type="ECO:0000256" key="10">
    <source>
        <dbReference type="ARBA" id="ARBA00022912"/>
    </source>
</evidence>
<dbReference type="Proteomes" id="UP000265325">
    <property type="component" value="Unassembled WGS sequence"/>
</dbReference>
<dbReference type="InterPro" id="IPR035965">
    <property type="entry name" value="PAS-like_dom_sf"/>
</dbReference>
<evidence type="ECO:0000256" key="5">
    <source>
        <dbReference type="ARBA" id="ARBA00022741"/>
    </source>
</evidence>
<reference evidence="19 20" key="1">
    <citation type="submission" date="2015-05" db="EMBL/GenBank/DDBJ databases">
        <title>Draft Genome assembly of Streptomyces showdoensis.</title>
        <authorList>
            <person name="Thapa K.K."/>
            <person name="Metsa-Ketela M."/>
        </authorList>
    </citation>
    <scope>NUCLEOTIDE SEQUENCE [LARGE SCALE GENOMIC DNA]</scope>
    <source>
        <strain evidence="19 20">ATCC 15227</strain>
    </source>
</reference>
<feature type="domain" description="PAS" evidence="17">
    <location>
        <begin position="7"/>
        <end position="74"/>
    </location>
</feature>
<evidence type="ECO:0000256" key="1">
    <source>
        <dbReference type="ARBA" id="ARBA00013081"/>
    </source>
</evidence>
<dbReference type="GO" id="GO:0046872">
    <property type="term" value="F:metal ion binding"/>
    <property type="evidence" value="ECO:0007669"/>
    <property type="project" value="UniProtKB-KW"/>
</dbReference>
<feature type="compositionally biased region" description="Acidic residues" evidence="16">
    <location>
        <begin position="571"/>
        <end position="583"/>
    </location>
</feature>
<evidence type="ECO:0000256" key="14">
    <source>
        <dbReference type="ARBA" id="ARBA00075117"/>
    </source>
</evidence>
<accession>A0A2P2GNW7</accession>
<dbReference type="Pfam" id="PF07228">
    <property type="entry name" value="SpoIIE"/>
    <property type="match status" value="1"/>
</dbReference>
<protein>
    <recommendedName>
        <fullName evidence="1">protein-serine/threonine phosphatase</fullName>
        <ecNumber evidence="1">3.1.3.16</ecNumber>
    </recommendedName>
    <alternativeName>
        <fullName evidence="15">Protein-serine/threonine phosphatase</fullName>
    </alternativeName>
    <alternativeName>
        <fullName evidence="14">Serine/threonine-protein kinase</fullName>
    </alternativeName>
</protein>
<dbReference type="GO" id="GO:0004722">
    <property type="term" value="F:protein serine/threonine phosphatase activity"/>
    <property type="evidence" value="ECO:0007669"/>
    <property type="project" value="UniProtKB-EC"/>
</dbReference>
<dbReference type="Gene3D" id="3.30.450.20">
    <property type="entry name" value="PAS domain"/>
    <property type="match status" value="1"/>
</dbReference>
<keyword evidence="5" id="KW-0547">Nucleotide-binding</keyword>
<dbReference type="InterPro" id="IPR036457">
    <property type="entry name" value="PPM-type-like_dom_sf"/>
</dbReference>
<evidence type="ECO:0000256" key="9">
    <source>
        <dbReference type="ARBA" id="ARBA00022842"/>
    </source>
</evidence>
<evidence type="ECO:0000256" key="12">
    <source>
        <dbReference type="ARBA" id="ARBA00047761"/>
    </source>
</evidence>
<dbReference type="SUPFAM" id="SSF55785">
    <property type="entry name" value="PYP-like sensor domain (PAS domain)"/>
    <property type="match status" value="2"/>
</dbReference>
<keyword evidence="4" id="KW-0479">Metal-binding</keyword>
<dbReference type="GO" id="GO:0005524">
    <property type="term" value="F:ATP binding"/>
    <property type="evidence" value="ECO:0007669"/>
    <property type="project" value="UniProtKB-KW"/>
</dbReference>
<keyword evidence="9" id="KW-0460">Magnesium</keyword>
<keyword evidence="3" id="KW-0808">Transferase</keyword>
<keyword evidence="8" id="KW-0067">ATP-binding</keyword>
<dbReference type="InterPro" id="IPR036890">
    <property type="entry name" value="HATPase_C_sf"/>
</dbReference>
<keyword evidence="2" id="KW-0597">Phosphoprotein</keyword>
<dbReference type="PANTHER" id="PTHR43156:SF2">
    <property type="entry name" value="STAGE II SPORULATION PROTEIN E"/>
    <property type="match status" value="1"/>
</dbReference>
<feature type="region of interest" description="Disordered" evidence="16">
    <location>
        <begin position="571"/>
        <end position="591"/>
    </location>
</feature>
<dbReference type="InterPro" id="IPR003594">
    <property type="entry name" value="HATPase_dom"/>
</dbReference>
<comment type="catalytic activity">
    <reaction evidence="12">
        <text>O-phospho-L-seryl-[protein] + H2O = L-seryl-[protein] + phosphate</text>
        <dbReference type="Rhea" id="RHEA:20629"/>
        <dbReference type="Rhea" id="RHEA-COMP:9863"/>
        <dbReference type="Rhea" id="RHEA-COMP:11604"/>
        <dbReference type="ChEBI" id="CHEBI:15377"/>
        <dbReference type="ChEBI" id="CHEBI:29999"/>
        <dbReference type="ChEBI" id="CHEBI:43474"/>
        <dbReference type="ChEBI" id="CHEBI:83421"/>
        <dbReference type="EC" id="3.1.3.16"/>
    </reaction>
</comment>
<dbReference type="FunFam" id="3.60.40.10:FF:000005">
    <property type="entry name" value="Serine/threonine protein phosphatase"/>
    <property type="match status" value="1"/>
</dbReference>
<evidence type="ECO:0000256" key="15">
    <source>
        <dbReference type="ARBA" id="ARBA00081350"/>
    </source>
</evidence>
<dbReference type="EMBL" id="LAQS01000019">
    <property type="protein sequence ID" value="KKZ73182.1"/>
    <property type="molecule type" value="Genomic_DNA"/>
</dbReference>
<evidence type="ECO:0000256" key="4">
    <source>
        <dbReference type="ARBA" id="ARBA00022723"/>
    </source>
</evidence>
<keyword evidence="20" id="KW-1185">Reference proteome</keyword>
<feature type="compositionally biased region" description="Acidic residues" evidence="16">
    <location>
        <begin position="319"/>
        <end position="332"/>
    </location>
</feature>
<dbReference type="Gene3D" id="3.30.565.10">
    <property type="entry name" value="Histidine kinase-like ATPase, C-terminal domain"/>
    <property type="match status" value="1"/>
</dbReference>
<evidence type="ECO:0000256" key="11">
    <source>
        <dbReference type="ARBA" id="ARBA00023211"/>
    </source>
</evidence>
<evidence type="ECO:0000256" key="6">
    <source>
        <dbReference type="ARBA" id="ARBA00022777"/>
    </source>
</evidence>
<evidence type="ECO:0000256" key="8">
    <source>
        <dbReference type="ARBA" id="ARBA00022840"/>
    </source>
</evidence>
<keyword evidence="11" id="KW-0464">Manganese</keyword>
<evidence type="ECO:0000259" key="17">
    <source>
        <dbReference type="SMART" id="SM00091"/>
    </source>
</evidence>
<gene>
    <name evidence="19" type="ORF">VO63_14420</name>
</gene>
<feature type="region of interest" description="Disordered" evidence="16">
    <location>
        <begin position="315"/>
        <end position="388"/>
    </location>
</feature>
<dbReference type="Gene3D" id="3.30.450.40">
    <property type="match status" value="1"/>
</dbReference>
<name>A0A2P2GNW7_STREW</name>
<evidence type="ECO:0000256" key="13">
    <source>
        <dbReference type="ARBA" id="ARBA00056274"/>
    </source>
</evidence>
<feature type="domain" description="PAS" evidence="17">
    <location>
        <begin position="124"/>
        <end position="189"/>
    </location>
</feature>
<dbReference type="CDD" id="cd16936">
    <property type="entry name" value="HATPase_RsbW-like"/>
    <property type="match status" value="1"/>
</dbReference>
<dbReference type="PANTHER" id="PTHR43156">
    <property type="entry name" value="STAGE II SPORULATION PROTEIN E-RELATED"/>
    <property type="match status" value="1"/>
</dbReference>
<evidence type="ECO:0000313" key="20">
    <source>
        <dbReference type="Proteomes" id="UP000265325"/>
    </source>
</evidence>
<dbReference type="SMART" id="SM00331">
    <property type="entry name" value="PP2C_SIG"/>
    <property type="match status" value="1"/>
</dbReference>
<keyword evidence="7" id="KW-0378">Hydrolase</keyword>